<keyword evidence="1" id="KW-0812">Transmembrane</keyword>
<dbReference type="EMBL" id="JAATJL010000001">
    <property type="protein sequence ID" value="NJC22916.1"/>
    <property type="molecule type" value="Genomic_DNA"/>
</dbReference>
<dbReference type="AlphaFoldDB" id="A0A846RV70"/>
<reference evidence="2 3" key="1">
    <citation type="submission" date="2020-03" db="EMBL/GenBank/DDBJ databases">
        <title>Sequencing the genomes of 1000 actinobacteria strains.</title>
        <authorList>
            <person name="Klenk H.-P."/>
        </authorList>
    </citation>
    <scope>NUCLEOTIDE SEQUENCE [LARGE SCALE GENOMIC DNA]</scope>
    <source>
        <strain evidence="2 3">DSM 16403</strain>
    </source>
</reference>
<name>A0A846RV70_9MICC</name>
<evidence type="ECO:0000313" key="2">
    <source>
        <dbReference type="EMBL" id="NJC22916.1"/>
    </source>
</evidence>
<feature type="transmembrane region" description="Helical" evidence="1">
    <location>
        <begin position="7"/>
        <end position="26"/>
    </location>
</feature>
<feature type="transmembrane region" description="Helical" evidence="1">
    <location>
        <begin position="151"/>
        <end position="171"/>
    </location>
</feature>
<keyword evidence="1" id="KW-0472">Membrane</keyword>
<evidence type="ECO:0000256" key="1">
    <source>
        <dbReference type="SAM" id="Phobius"/>
    </source>
</evidence>
<sequence>MRHRRVTVGVISSISSALIFLAWQIALGPGPIWADTVQYLRIAFAAQGMPTDEAWMSAYSHWCEHPSVPHNTPQDVCTREVYNGQQPIIGVSDRNPQYQAIFSPRLGYPLLSIPLMNLLGVHIGLWVIPLVLTVLSGMILFLVCRSLNLGVLAASSAQALFYVLPVGYHGVALLTEGPAMFFTLVILLGTVLLAKGQLRNGALITTLGFVTLFFFKYSAVLITSVSFLGVVVLLLLVPQFRQIRGLRLLALLMTAYAAASFALTHALHWPGMSESLQDTFTKHFELPPVPNPIERLLLLNGDYLKILVNDIHRDAAGAVLVVLALGAYAAFARTPQLWLPLGVSLVGVGTILAHPVASQAERLGSPFWVGIAVGIAIAVERLAVRSANEVPEERKLVPVN</sequence>
<dbReference type="RefSeq" id="WP_167993771.1">
    <property type="nucleotide sequence ID" value="NZ_JAATJL010000001.1"/>
</dbReference>
<protein>
    <recommendedName>
        <fullName evidence="4">Glycosyltransferase RgtA/B/C/D-like domain-containing protein</fullName>
    </recommendedName>
</protein>
<accession>A0A846RV70</accession>
<evidence type="ECO:0008006" key="4">
    <source>
        <dbReference type="Google" id="ProtNLM"/>
    </source>
</evidence>
<keyword evidence="3" id="KW-1185">Reference proteome</keyword>
<feature type="transmembrane region" description="Helical" evidence="1">
    <location>
        <begin position="201"/>
        <end position="219"/>
    </location>
</feature>
<feature type="transmembrane region" description="Helical" evidence="1">
    <location>
        <begin position="177"/>
        <end position="194"/>
    </location>
</feature>
<feature type="transmembrane region" description="Helical" evidence="1">
    <location>
        <begin position="363"/>
        <end position="384"/>
    </location>
</feature>
<keyword evidence="1" id="KW-1133">Transmembrane helix</keyword>
<gene>
    <name evidence="2" type="ORF">BJ994_001992</name>
</gene>
<proteinExistence type="predicted"/>
<feature type="transmembrane region" description="Helical" evidence="1">
    <location>
        <begin position="123"/>
        <end position="144"/>
    </location>
</feature>
<feature type="transmembrane region" description="Helical" evidence="1">
    <location>
        <begin position="315"/>
        <end position="331"/>
    </location>
</feature>
<feature type="transmembrane region" description="Helical" evidence="1">
    <location>
        <begin position="248"/>
        <end position="267"/>
    </location>
</feature>
<feature type="transmembrane region" description="Helical" evidence="1">
    <location>
        <begin position="338"/>
        <end position="357"/>
    </location>
</feature>
<organism evidence="2 3">
    <name type="scientific">Arthrobacter pigmenti</name>
    <dbReference type="NCBI Taxonomy" id="271432"/>
    <lineage>
        <taxon>Bacteria</taxon>
        <taxon>Bacillati</taxon>
        <taxon>Actinomycetota</taxon>
        <taxon>Actinomycetes</taxon>
        <taxon>Micrococcales</taxon>
        <taxon>Micrococcaceae</taxon>
        <taxon>Arthrobacter</taxon>
    </lineage>
</organism>
<dbReference type="Proteomes" id="UP000547458">
    <property type="component" value="Unassembled WGS sequence"/>
</dbReference>
<comment type="caution">
    <text evidence="2">The sequence shown here is derived from an EMBL/GenBank/DDBJ whole genome shotgun (WGS) entry which is preliminary data.</text>
</comment>
<feature type="transmembrane region" description="Helical" evidence="1">
    <location>
        <begin position="225"/>
        <end position="241"/>
    </location>
</feature>
<evidence type="ECO:0000313" key="3">
    <source>
        <dbReference type="Proteomes" id="UP000547458"/>
    </source>
</evidence>